<proteinExistence type="predicted"/>
<dbReference type="EMBL" id="BJND01000002">
    <property type="protein sequence ID" value="GEC02369.1"/>
    <property type="molecule type" value="Genomic_DNA"/>
</dbReference>
<evidence type="ECO:0000313" key="1">
    <source>
        <dbReference type="EMBL" id="GEC02369.1"/>
    </source>
</evidence>
<comment type="caution">
    <text evidence="1">The sequence shown here is derived from an EMBL/GenBank/DDBJ whole genome shotgun (WGS) entry which is preliminary data.</text>
</comment>
<accession>A0A4Y3V9Q0</accession>
<dbReference type="AlphaFoldDB" id="A0A4Y3V9Q0"/>
<gene>
    <name evidence="1" type="ORF">SSP24_00240</name>
</gene>
<organism evidence="1 2">
    <name type="scientific">Streptomyces spinoverrucosus</name>
    <dbReference type="NCBI Taxonomy" id="284043"/>
    <lineage>
        <taxon>Bacteria</taxon>
        <taxon>Bacillati</taxon>
        <taxon>Actinomycetota</taxon>
        <taxon>Actinomycetes</taxon>
        <taxon>Kitasatosporales</taxon>
        <taxon>Streptomycetaceae</taxon>
        <taxon>Streptomyces</taxon>
    </lineage>
</organism>
<dbReference type="Proteomes" id="UP000317881">
    <property type="component" value="Unassembled WGS sequence"/>
</dbReference>
<evidence type="ECO:0000313" key="2">
    <source>
        <dbReference type="Proteomes" id="UP000317881"/>
    </source>
</evidence>
<sequence>MQPMFNKAHIATRGTAMIEQVRAMVGAWRDGEDRDVYADMNDITLAAFLLPRRPVRHRPAGAPAGPRRHSPHA</sequence>
<protein>
    <submittedName>
        <fullName evidence="1">Uncharacterized protein</fullName>
    </submittedName>
</protein>
<reference evidence="1 2" key="1">
    <citation type="submission" date="2019-06" db="EMBL/GenBank/DDBJ databases">
        <title>Whole genome shotgun sequence of Streptomyces spinoverrucosus NBRC 14228.</title>
        <authorList>
            <person name="Hosoyama A."/>
            <person name="Uohara A."/>
            <person name="Ohji S."/>
            <person name="Ichikawa N."/>
        </authorList>
    </citation>
    <scope>NUCLEOTIDE SEQUENCE [LARGE SCALE GENOMIC DNA]</scope>
    <source>
        <strain evidence="1 2">NBRC 14228</strain>
    </source>
</reference>
<name>A0A4Y3V9Q0_9ACTN</name>
<keyword evidence="2" id="KW-1185">Reference proteome</keyword>